<dbReference type="Proteomes" id="UP000070700">
    <property type="component" value="Unassembled WGS sequence"/>
</dbReference>
<proteinExistence type="predicted"/>
<evidence type="ECO:0000313" key="1">
    <source>
        <dbReference type="EMBL" id="KUJ10514.1"/>
    </source>
</evidence>
<dbReference type="AlphaFoldDB" id="A0A132BF67"/>
<name>A0A132BF67_MOLSC</name>
<accession>A0A132BF67</accession>
<dbReference type="OrthoDB" id="5235440at2759"/>
<reference evidence="1 2" key="1">
    <citation type="submission" date="2015-10" db="EMBL/GenBank/DDBJ databases">
        <title>Full genome of DAOMC 229536 Phialocephala scopiformis, a fungal endophyte of spruce producing the potent anti-insectan compound rugulosin.</title>
        <authorList>
            <consortium name="DOE Joint Genome Institute"/>
            <person name="Walker A.K."/>
            <person name="Frasz S.L."/>
            <person name="Seifert K.A."/>
            <person name="Miller J.D."/>
            <person name="Mondo S.J."/>
            <person name="Labutti K."/>
            <person name="Lipzen A."/>
            <person name="Dockter R."/>
            <person name="Kennedy M."/>
            <person name="Grigoriev I.V."/>
            <person name="Spatafora J.W."/>
        </authorList>
    </citation>
    <scope>NUCLEOTIDE SEQUENCE [LARGE SCALE GENOMIC DNA]</scope>
    <source>
        <strain evidence="1 2">CBS 120377</strain>
    </source>
</reference>
<gene>
    <name evidence="1" type="ORF">LY89DRAFT_689732</name>
</gene>
<dbReference type="EMBL" id="KQ947429">
    <property type="protein sequence ID" value="KUJ10514.1"/>
    <property type="molecule type" value="Genomic_DNA"/>
</dbReference>
<evidence type="ECO:0000313" key="2">
    <source>
        <dbReference type="Proteomes" id="UP000070700"/>
    </source>
</evidence>
<dbReference type="InParanoid" id="A0A132BF67"/>
<sequence>MVSTGDDSQLSAPITFESIRERILQPRRNDCPLKGIEAVRVSLATAVEFITNLQRREDAASPSIEPRILDTSLNPDDHDAPSAELWADHVLKHADDVKNRYTVEAALDRVLRARVGDHSRKLAAHPFNRTWK</sequence>
<dbReference type="RefSeq" id="XP_018064869.1">
    <property type="nucleotide sequence ID" value="XM_018215960.1"/>
</dbReference>
<dbReference type="GeneID" id="28825686"/>
<protein>
    <submittedName>
        <fullName evidence="1">Uncharacterized protein</fullName>
    </submittedName>
</protein>
<keyword evidence="2" id="KW-1185">Reference proteome</keyword>
<dbReference type="KEGG" id="psco:LY89DRAFT_689732"/>
<organism evidence="1 2">
    <name type="scientific">Mollisia scopiformis</name>
    <name type="common">Conifer needle endophyte fungus</name>
    <name type="synonym">Phialocephala scopiformis</name>
    <dbReference type="NCBI Taxonomy" id="149040"/>
    <lineage>
        <taxon>Eukaryota</taxon>
        <taxon>Fungi</taxon>
        <taxon>Dikarya</taxon>
        <taxon>Ascomycota</taxon>
        <taxon>Pezizomycotina</taxon>
        <taxon>Leotiomycetes</taxon>
        <taxon>Helotiales</taxon>
        <taxon>Mollisiaceae</taxon>
        <taxon>Mollisia</taxon>
    </lineage>
</organism>